<evidence type="ECO:0000256" key="2">
    <source>
        <dbReference type="ARBA" id="ARBA00023134"/>
    </source>
</evidence>
<accession>A0ABM1I5B9</accession>
<keyword evidence="5" id="KW-0175">Coiled coil</keyword>
<dbReference type="Pfam" id="PF01926">
    <property type="entry name" value="MMR_HSR1"/>
    <property type="match status" value="1"/>
</dbReference>
<reference evidence="9" key="1">
    <citation type="submission" date="2025-08" db="UniProtKB">
        <authorList>
            <consortium name="RefSeq"/>
        </authorList>
    </citation>
    <scope>IDENTIFICATION</scope>
    <source>
        <tissue evidence="9">Whole body</tissue>
    </source>
</reference>
<feature type="compositionally biased region" description="Basic residues" evidence="6">
    <location>
        <begin position="1"/>
        <end position="16"/>
    </location>
</feature>
<dbReference type="InterPro" id="IPR043358">
    <property type="entry name" value="GNL1-like"/>
</dbReference>
<keyword evidence="1" id="KW-0547">Nucleotide-binding</keyword>
<gene>
    <name evidence="9" type="primary">LOC107065864</name>
</gene>
<proteinExistence type="predicted"/>
<organism evidence="8 9">
    <name type="scientific">Polistes dominula</name>
    <name type="common">European paper wasp</name>
    <name type="synonym">Vespa dominula</name>
    <dbReference type="NCBI Taxonomy" id="743375"/>
    <lineage>
        <taxon>Eukaryota</taxon>
        <taxon>Metazoa</taxon>
        <taxon>Ecdysozoa</taxon>
        <taxon>Arthropoda</taxon>
        <taxon>Hexapoda</taxon>
        <taxon>Insecta</taxon>
        <taxon>Pterygota</taxon>
        <taxon>Neoptera</taxon>
        <taxon>Endopterygota</taxon>
        <taxon>Hymenoptera</taxon>
        <taxon>Apocrita</taxon>
        <taxon>Aculeata</taxon>
        <taxon>Vespoidea</taxon>
        <taxon>Vespidae</taxon>
        <taxon>Polistinae</taxon>
        <taxon>Polistini</taxon>
        <taxon>Polistes</taxon>
    </lineage>
</organism>
<feature type="region of interest" description="Disordered" evidence="6">
    <location>
        <begin position="1"/>
        <end position="27"/>
    </location>
</feature>
<dbReference type="Proteomes" id="UP000694924">
    <property type="component" value="Unplaced"/>
</dbReference>
<dbReference type="PANTHER" id="PTHR45709">
    <property type="entry name" value="LARGE SUBUNIT GTPASE 1 HOMOLOG-RELATED"/>
    <property type="match status" value="1"/>
</dbReference>
<dbReference type="Gene3D" id="3.40.50.300">
    <property type="entry name" value="P-loop containing nucleotide triphosphate hydrolases"/>
    <property type="match status" value="1"/>
</dbReference>
<dbReference type="SUPFAM" id="SSF52540">
    <property type="entry name" value="P-loop containing nucleoside triphosphate hydrolases"/>
    <property type="match status" value="1"/>
</dbReference>
<evidence type="ECO:0000256" key="3">
    <source>
        <dbReference type="ARBA" id="ARBA00037770"/>
    </source>
</evidence>
<sequence>MPQGRRKVPFSGKAKKQQMQAKKQRQSNYVLVSDNPYENLREGKKKTEIDTTNIRKRNNKIDEFEQTYDSSKKKYEISQKNEEEGRSAINMISLKEQELSSISDYFPPDIDMPKRPLWNYVMQKSEVESREEKYFHNYKRLLREDVSYYETNLEFWRQLWRVIEMSDILLVIVDIRFAPLMFPPYLYTFIKEELGKDMILILNKIDLASPALTLAWRNYFANLYPDLHILMFTSFPNNTLKNNTKDQGTKKLCKRERLKMASEKALQLLEECKTIVGDKVDLGSWNAKIQEEMHSKMDVEDIDRKNDVVIEKQDFGYIKHEKYKNGILTIGCIGTPNVGKSSLINSLIGKKVVSVSRTPGHTKHFQTIFLTKTVCLCDCPGLVFPSLIPRPLQILMGLYPIAQVRDPYRSIRFIAERIDLPKILNIKQQSYSDDGTWSAMDICDGWAAKKDYYTAKAARLDTYRAANSILRMSLEGRIRIYIYPTNWSAIKDYYENQIILNGTTRKMKKMALQECKQQTHAITSNRKYSFSDIEEDEDEGLELEEEEDDDDDYEQTDKSGGPSLKEGTSEEESKEEEEEEATKGEDELSTIGYTNNKFDLLPEDM</sequence>
<feature type="compositionally biased region" description="Acidic residues" evidence="6">
    <location>
        <begin position="569"/>
        <end position="580"/>
    </location>
</feature>
<feature type="region of interest" description="Disordered" evidence="6">
    <location>
        <begin position="526"/>
        <end position="605"/>
    </location>
</feature>
<dbReference type="PANTHER" id="PTHR45709:SF3">
    <property type="entry name" value="GUANINE NUCLEOTIDE-BINDING PROTEIN-LIKE 1"/>
    <property type="match status" value="1"/>
</dbReference>
<evidence type="ECO:0000256" key="5">
    <source>
        <dbReference type="SAM" id="Coils"/>
    </source>
</evidence>
<evidence type="ECO:0000259" key="7">
    <source>
        <dbReference type="Pfam" id="PF01926"/>
    </source>
</evidence>
<feature type="domain" description="G" evidence="7">
    <location>
        <begin position="330"/>
        <end position="383"/>
    </location>
</feature>
<dbReference type="RefSeq" id="XP_015175406.1">
    <property type="nucleotide sequence ID" value="XM_015319920.1"/>
</dbReference>
<evidence type="ECO:0000313" key="8">
    <source>
        <dbReference type="Proteomes" id="UP000694924"/>
    </source>
</evidence>
<evidence type="ECO:0000256" key="1">
    <source>
        <dbReference type="ARBA" id="ARBA00022741"/>
    </source>
</evidence>
<dbReference type="CDD" id="cd01857">
    <property type="entry name" value="HSR1_MMR1"/>
    <property type="match status" value="1"/>
</dbReference>
<dbReference type="InterPro" id="IPR006073">
    <property type="entry name" value="GTP-bd"/>
</dbReference>
<name>A0ABM1I5B9_POLDO</name>
<protein>
    <recommendedName>
        <fullName evidence="4">Guanine nucleotide-binding protein-like 1</fullName>
    </recommendedName>
</protein>
<comment type="function">
    <text evidence="3">Possible regulatory or functional link with the histocompatibility cluster.</text>
</comment>
<dbReference type="InterPro" id="IPR027417">
    <property type="entry name" value="P-loop_NTPase"/>
</dbReference>
<evidence type="ECO:0000256" key="6">
    <source>
        <dbReference type="SAM" id="MobiDB-lite"/>
    </source>
</evidence>
<keyword evidence="2" id="KW-0342">GTP-binding</keyword>
<keyword evidence="8" id="KW-1185">Reference proteome</keyword>
<evidence type="ECO:0000313" key="9">
    <source>
        <dbReference type="RefSeq" id="XP_015175406.1"/>
    </source>
</evidence>
<feature type="compositionally biased region" description="Acidic residues" evidence="6">
    <location>
        <begin position="532"/>
        <end position="554"/>
    </location>
</feature>
<dbReference type="GeneID" id="107065864"/>
<feature type="coiled-coil region" evidence="5">
    <location>
        <begin position="54"/>
        <end position="81"/>
    </location>
</feature>
<evidence type="ECO:0000256" key="4">
    <source>
        <dbReference type="ARBA" id="ARBA00039902"/>
    </source>
</evidence>